<evidence type="ECO:0000313" key="5">
    <source>
        <dbReference type="Proteomes" id="UP000266721"/>
    </source>
</evidence>
<feature type="domain" description="Tenascin EGF-like" evidence="3">
    <location>
        <begin position="9"/>
        <end position="29"/>
    </location>
</feature>
<keyword evidence="2" id="KW-0325">Glycoprotein</keyword>
<comment type="caution">
    <text evidence="4">The sequence shown here is derived from an EMBL/GenBank/DDBJ whole genome shotgun (WGS) entry which is preliminary data.</text>
</comment>
<feature type="domain" description="Tenascin EGF-like" evidence="3">
    <location>
        <begin position="48"/>
        <end position="68"/>
    </location>
</feature>
<sequence length="89" mass="10193">QTYKCRRKCHKKARCIKGKCVCKGKYKGDGVRSCKKVKVQTYRCRRKCHKKARCIKGTCVCKGKYKGDGVRSCKKVKGNLIITKISITF</sequence>
<dbReference type="InterPro" id="IPR041161">
    <property type="entry name" value="EGF_Tenascin"/>
</dbReference>
<evidence type="ECO:0000256" key="1">
    <source>
        <dbReference type="ARBA" id="ARBA00023157"/>
    </source>
</evidence>
<gene>
    <name evidence="4" type="ORF">AM593_08109</name>
</gene>
<dbReference type="AlphaFoldDB" id="A0A3L5TV60"/>
<dbReference type="EMBL" id="KV581384">
    <property type="protein sequence ID" value="OPL33831.1"/>
    <property type="molecule type" value="Genomic_DNA"/>
</dbReference>
<accession>A0A3L5TV60</accession>
<evidence type="ECO:0000259" key="3">
    <source>
        <dbReference type="Pfam" id="PF18720"/>
    </source>
</evidence>
<reference evidence="4 5" key="1">
    <citation type="journal article" date="2016" name="PLoS ONE">
        <title>A First Insight into the Genome of the Filter-Feeder Mussel Mytilus galloprovincialis.</title>
        <authorList>
            <person name="Murgarella M."/>
            <person name="Puiu D."/>
            <person name="Novoa B."/>
            <person name="Figueras A."/>
            <person name="Posada D."/>
            <person name="Canchaya C."/>
        </authorList>
    </citation>
    <scope>NUCLEOTIDE SEQUENCE [LARGE SCALE GENOMIC DNA]</scope>
    <source>
        <tissue evidence="4">Muscle</tissue>
    </source>
</reference>
<dbReference type="Proteomes" id="UP000266721">
    <property type="component" value="Unassembled WGS sequence"/>
</dbReference>
<organism evidence="4 5">
    <name type="scientific">Mytilus galloprovincialis</name>
    <name type="common">Mediterranean mussel</name>
    <dbReference type="NCBI Taxonomy" id="29158"/>
    <lineage>
        <taxon>Eukaryota</taxon>
        <taxon>Metazoa</taxon>
        <taxon>Spiralia</taxon>
        <taxon>Lophotrochozoa</taxon>
        <taxon>Mollusca</taxon>
        <taxon>Bivalvia</taxon>
        <taxon>Autobranchia</taxon>
        <taxon>Pteriomorphia</taxon>
        <taxon>Mytilida</taxon>
        <taxon>Mytiloidea</taxon>
        <taxon>Mytilidae</taxon>
        <taxon>Mytilinae</taxon>
        <taxon>Mytilus</taxon>
    </lineage>
</organism>
<dbReference type="Gene3D" id="2.10.25.10">
    <property type="entry name" value="Laminin"/>
    <property type="match status" value="1"/>
</dbReference>
<feature type="non-terminal residue" evidence="4">
    <location>
        <position position="1"/>
    </location>
</feature>
<evidence type="ECO:0000313" key="4">
    <source>
        <dbReference type="EMBL" id="OPL33831.1"/>
    </source>
</evidence>
<dbReference type="Pfam" id="PF18720">
    <property type="entry name" value="EGF_Tenascin"/>
    <property type="match status" value="2"/>
</dbReference>
<protein>
    <recommendedName>
        <fullName evidence="3">Tenascin EGF-like domain-containing protein</fullName>
    </recommendedName>
</protein>
<evidence type="ECO:0000256" key="2">
    <source>
        <dbReference type="ARBA" id="ARBA00023180"/>
    </source>
</evidence>
<proteinExistence type="predicted"/>
<name>A0A3L5TV60_MYTGA</name>
<keyword evidence="1" id="KW-1015">Disulfide bond</keyword>
<keyword evidence="5" id="KW-1185">Reference proteome</keyword>